<name>A0A9P7EEB6_9AGAM</name>
<sequence>KGGDGMNFTKSFWVSAAAEMATHPCPKGTSKTPEACQSKWTWIKKMYQVVNKIASHASGPSFHSELGANITTESETMWVDFVKHNPSVKPLRNKGWAHYEALQGII</sequence>
<comment type="caution">
    <text evidence="1">The sequence shown here is derived from an EMBL/GenBank/DDBJ whole genome shotgun (WGS) entry which is preliminary data.</text>
</comment>
<evidence type="ECO:0000313" key="2">
    <source>
        <dbReference type="Proteomes" id="UP000807769"/>
    </source>
</evidence>
<accession>A0A9P7EEB6</accession>
<dbReference type="Proteomes" id="UP000807769">
    <property type="component" value="Unassembled WGS sequence"/>
</dbReference>
<dbReference type="GeneID" id="64623215"/>
<reference evidence="1" key="1">
    <citation type="journal article" date="2020" name="New Phytol.">
        <title>Comparative genomics reveals dynamic genome evolution in host specialist ectomycorrhizal fungi.</title>
        <authorList>
            <person name="Lofgren L.A."/>
            <person name="Nguyen N.H."/>
            <person name="Vilgalys R."/>
            <person name="Ruytinx J."/>
            <person name="Liao H.L."/>
            <person name="Branco S."/>
            <person name="Kuo A."/>
            <person name="LaButti K."/>
            <person name="Lipzen A."/>
            <person name="Andreopoulos W."/>
            <person name="Pangilinan J."/>
            <person name="Riley R."/>
            <person name="Hundley H."/>
            <person name="Na H."/>
            <person name="Barry K."/>
            <person name="Grigoriev I.V."/>
            <person name="Stajich J.E."/>
            <person name="Kennedy P.G."/>
        </authorList>
    </citation>
    <scope>NUCLEOTIDE SEQUENCE</scope>
    <source>
        <strain evidence="1">MN1</strain>
    </source>
</reference>
<dbReference type="RefSeq" id="XP_041194477.1">
    <property type="nucleotide sequence ID" value="XM_041329198.1"/>
</dbReference>
<gene>
    <name evidence="1" type="ORF">BJ212DRAFT_1209346</name>
</gene>
<dbReference type="EMBL" id="JABBWG010000011">
    <property type="protein sequence ID" value="KAG1818605.1"/>
    <property type="molecule type" value="Genomic_DNA"/>
</dbReference>
<keyword evidence="2" id="KW-1185">Reference proteome</keyword>
<evidence type="ECO:0008006" key="3">
    <source>
        <dbReference type="Google" id="ProtNLM"/>
    </source>
</evidence>
<proteinExistence type="predicted"/>
<feature type="non-terminal residue" evidence="1">
    <location>
        <position position="106"/>
    </location>
</feature>
<feature type="non-terminal residue" evidence="1">
    <location>
        <position position="1"/>
    </location>
</feature>
<dbReference type="OrthoDB" id="2671340at2759"/>
<protein>
    <recommendedName>
        <fullName evidence="3">Myb/SANT-like domain-containing protein</fullName>
    </recommendedName>
</protein>
<organism evidence="1 2">
    <name type="scientific">Suillus subaureus</name>
    <dbReference type="NCBI Taxonomy" id="48587"/>
    <lineage>
        <taxon>Eukaryota</taxon>
        <taxon>Fungi</taxon>
        <taxon>Dikarya</taxon>
        <taxon>Basidiomycota</taxon>
        <taxon>Agaricomycotina</taxon>
        <taxon>Agaricomycetes</taxon>
        <taxon>Agaricomycetidae</taxon>
        <taxon>Boletales</taxon>
        <taxon>Suillineae</taxon>
        <taxon>Suillaceae</taxon>
        <taxon>Suillus</taxon>
    </lineage>
</organism>
<dbReference type="AlphaFoldDB" id="A0A9P7EEB6"/>
<evidence type="ECO:0000313" key="1">
    <source>
        <dbReference type="EMBL" id="KAG1818605.1"/>
    </source>
</evidence>